<dbReference type="EMBL" id="JAWDJX010000132">
    <property type="protein sequence ID" value="KAK3045939.1"/>
    <property type="molecule type" value="Genomic_DNA"/>
</dbReference>
<dbReference type="InterPro" id="IPR032710">
    <property type="entry name" value="NTF2-like_dom_sf"/>
</dbReference>
<gene>
    <name evidence="1" type="ORF">LTR09_012531</name>
</gene>
<proteinExistence type="predicted"/>
<reference evidence="1" key="1">
    <citation type="submission" date="2023-04" db="EMBL/GenBank/DDBJ databases">
        <title>Black Yeasts Isolated from many extreme environments.</title>
        <authorList>
            <person name="Coleine C."/>
            <person name="Stajich J.E."/>
            <person name="Selbmann L."/>
        </authorList>
    </citation>
    <scope>NUCLEOTIDE SEQUENCE</scope>
    <source>
        <strain evidence="1">CCFEE 5312</strain>
    </source>
</reference>
<accession>A0AAJ0D9R6</accession>
<evidence type="ECO:0008006" key="3">
    <source>
        <dbReference type="Google" id="ProtNLM"/>
    </source>
</evidence>
<sequence>MATRNGLNSQTAKFFKALMELRSGSAPEELETFCTFFYDDAVANPISMREHKDAAKGREAIREAYKTLIGQQFIEERQVLSQTIDPDQKLVCCETRNRLNVAGKILDPFYETIVLRFNDDLQVTRLNVYSCRSPIVAILQVQSGKGPYANAQGEMEHLGL</sequence>
<dbReference type="AlphaFoldDB" id="A0AAJ0D9R6"/>
<dbReference type="SUPFAM" id="SSF54427">
    <property type="entry name" value="NTF2-like"/>
    <property type="match status" value="1"/>
</dbReference>
<evidence type="ECO:0000313" key="1">
    <source>
        <dbReference type="EMBL" id="KAK3045939.1"/>
    </source>
</evidence>
<dbReference type="Gene3D" id="3.10.450.50">
    <property type="match status" value="1"/>
</dbReference>
<comment type="caution">
    <text evidence="1">The sequence shown here is derived from an EMBL/GenBank/DDBJ whole genome shotgun (WGS) entry which is preliminary data.</text>
</comment>
<keyword evidence="2" id="KW-1185">Reference proteome</keyword>
<organism evidence="1 2">
    <name type="scientific">Extremus antarcticus</name>
    <dbReference type="NCBI Taxonomy" id="702011"/>
    <lineage>
        <taxon>Eukaryota</taxon>
        <taxon>Fungi</taxon>
        <taxon>Dikarya</taxon>
        <taxon>Ascomycota</taxon>
        <taxon>Pezizomycotina</taxon>
        <taxon>Dothideomycetes</taxon>
        <taxon>Dothideomycetidae</taxon>
        <taxon>Mycosphaerellales</taxon>
        <taxon>Extremaceae</taxon>
        <taxon>Extremus</taxon>
    </lineage>
</organism>
<evidence type="ECO:0000313" key="2">
    <source>
        <dbReference type="Proteomes" id="UP001271007"/>
    </source>
</evidence>
<name>A0AAJ0D9R6_9PEZI</name>
<protein>
    <recommendedName>
        <fullName evidence="3">SnoaL-like domain-containing protein</fullName>
    </recommendedName>
</protein>
<dbReference type="Proteomes" id="UP001271007">
    <property type="component" value="Unassembled WGS sequence"/>
</dbReference>